<comment type="caution">
    <text evidence="1">The sequence shown here is derived from an EMBL/GenBank/DDBJ whole genome shotgun (WGS) entry which is preliminary data.</text>
</comment>
<name>A0A0F9MYA9_9ZZZZ</name>
<organism evidence="1">
    <name type="scientific">marine sediment metagenome</name>
    <dbReference type="NCBI Taxonomy" id="412755"/>
    <lineage>
        <taxon>unclassified sequences</taxon>
        <taxon>metagenomes</taxon>
        <taxon>ecological metagenomes</taxon>
    </lineage>
</organism>
<protein>
    <recommendedName>
        <fullName evidence="2">Calcineurin-like phosphoesterase domain-containing protein</fullName>
    </recommendedName>
</protein>
<evidence type="ECO:0000313" key="1">
    <source>
        <dbReference type="EMBL" id="KKN12285.1"/>
    </source>
</evidence>
<evidence type="ECO:0008006" key="2">
    <source>
        <dbReference type="Google" id="ProtNLM"/>
    </source>
</evidence>
<accession>A0A0F9MYA9</accession>
<dbReference type="EMBL" id="LAZR01004048">
    <property type="protein sequence ID" value="KKN12285.1"/>
    <property type="molecule type" value="Genomic_DNA"/>
</dbReference>
<reference evidence="1" key="1">
    <citation type="journal article" date="2015" name="Nature">
        <title>Complex archaea that bridge the gap between prokaryotes and eukaryotes.</title>
        <authorList>
            <person name="Spang A."/>
            <person name="Saw J.H."/>
            <person name="Jorgensen S.L."/>
            <person name="Zaremba-Niedzwiedzka K."/>
            <person name="Martijn J."/>
            <person name="Lind A.E."/>
            <person name="van Eijk R."/>
            <person name="Schleper C."/>
            <person name="Guy L."/>
            <person name="Ettema T.J."/>
        </authorList>
    </citation>
    <scope>NUCLEOTIDE SEQUENCE</scope>
</reference>
<dbReference type="AlphaFoldDB" id="A0A0F9MYA9"/>
<sequence>MGAIHSKESFFDLFLSSLLYRLKNEDLPKLKALIILGDFFDLIMDSYEDLLEFGVYRSILDQFETLHQMEDFHLIFALGNHEIPLIGDYNKKFTFNKDKMIQNFNTQQKKMGLNYSFFTNNIFSQYILFQPDEDGASQPLIKLFDTEHDVLTNNSINAFNLNTETLSTDINYYLLTHGFQFDPALKTFSKFWNLGLLNPFSVLKQIGDGIWNGFLKKIYDKARALFYYTKREIKEMVKEESKTFIAGKNLQLNKTDNKQLDKDVNLKKKSDMHREAIRDNQGCIKKIVKFIPKFVNNGIPINHVIYGHTHDKLRPLARLFNRRVQPSPNQFQFEVDLQPSKFLISNTGAWQHVKKPSFIEIHSDWEVKPQTVPLKLSEVEQIIKR</sequence>
<gene>
    <name evidence="1" type="ORF">LCGC14_1017970</name>
</gene>
<dbReference type="InterPro" id="IPR029052">
    <property type="entry name" value="Metallo-depent_PP-like"/>
</dbReference>
<dbReference type="SUPFAM" id="SSF56300">
    <property type="entry name" value="Metallo-dependent phosphatases"/>
    <property type="match status" value="1"/>
</dbReference>
<proteinExistence type="predicted"/>